<dbReference type="Proteomes" id="UP000000305">
    <property type="component" value="Unassembled WGS sequence"/>
</dbReference>
<dbReference type="InterPro" id="IPR001680">
    <property type="entry name" value="WD40_rpt"/>
</dbReference>
<protein>
    <recommendedName>
        <fullName evidence="6">methylated diphthine methylhydrolase</fullName>
        <ecNumber evidence="6">3.1.1.97</ecNumber>
    </recommendedName>
</protein>
<dbReference type="InterPro" id="IPR052415">
    <property type="entry name" value="Diphthine_MTase"/>
</dbReference>
<evidence type="ECO:0000256" key="6">
    <source>
        <dbReference type="ARBA" id="ARBA00039131"/>
    </source>
</evidence>
<evidence type="ECO:0000256" key="2">
    <source>
        <dbReference type="ARBA" id="ARBA00022574"/>
    </source>
</evidence>
<keyword evidence="4" id="KW-0378">Hydrolase</keyword>
<comment type="catalytic activity">
    <reaction evidence="7">
        <text>diphthine methyl ester-[translation elongation factor 2] + H2O = diphthine-[translation elongation factor 2] + methanol + H(+)</text>
        <dbReference type="Rhea" id="RHEA:42656"/>
        <dbReference type="Rhea" id="RHEA-COMP:10172"/>
        <dbReference type="Rhea" id="RHEA-COMP:10173"/>
        <dbReference type="ChEBI" id="CHEBI:15377"/>
        <dbReference type="ChEBI" id="CHEBI:15378"/>
        <dbReference type="ChEBI" id="CHEBI:17790"/>
        <dbReference type="ChEBI" id="CHEBI:79005"/>
        <dbReference type="ChEBI" id="CHEBI:82696"/>
        <dbReference type="EC" id="3.1.1.97"/>
    </reaction>
</comment>
<keyword evidence="2 8" id="KW-0853">WD repeat</keyword>
<dbReference type="GO" id="GO:0005737">
    <property type="term" value="C:cytoplasm"/>
    <property type="evidence" value="ECO:0000318"/>
    <property type="project" value="GO_Central"/>
</dbReference>
<gene>
    <name evidence="9" type="ORF">DAPPUDRAFT_305903</name>
</gene>
<dbReference type="KEGG" id="dpx:DAPPUDRAFT_305903"/>
<dbReference type="eggNOG" id="KOG0280">
    <property type="taxonomic scope" value="Eukaryota"/>
</dbReference>
<feature type="repeat" description="WD" evidence="8">
    <location>
        <begin position="207"/>
        <end position="240"/>
    </location>
</feature>
<evidence type="ECO:0000256" key="8">
    <source>
        <dbReference type="PROSITE-ProRule" id="PRU00221"/>
    </source>
</evidence>
<dbReference type="GO" id="GO:0061685">
    <property type="term" value="F:diphthine methylesterase activity"/>
    <property type="evidence" value="ECO:0000318"/>
    <property type="project" value="GO_Central"/>
</dbReference>
<evidence type="ECO:0000256" key="4">
    <source>
        <dbReference type="ARBA" id="ARBA00022801"/>
    </source>
</evidence>
<evidence type="ECO:0000313" key="9">
    <source>
        <dbReference type="EMBL" id="EFX77096.1"/>
    </source>
</evidence>
<comment type="pathway">
    <text evidence="1">Protein modification; peptidyl-diphthamide biosynthesis.</text>
</comment>
<evidence type="ECO:0000256" key="1">
    <source>
        <dbReference type="ARBA" id="ARBA00005156"/>
    </source>
</evidence>
<dbReference type="OMA" id="LDMKWLP"/>
<proteinExistence type="inferred from homology"/>
<comment type="similarity">
    <text evidence="5">Belongs to the DPH7 family.</text>
</comment>
<keyword evidence="10" id="KW-1185">Reference proteome</keyword>
<evidence type="ECO:0000256" key="7">
    <source>
        <dbReference type="ARBA" id="ARBA00047551"/>
    </source>
</evidence>
<dbReference type="GO" id="GO:0017183">
    <property type="term" value="P:protein histidyl modification to diphthamide"/>
    <property type="evidence" value="ECO:0000318"/>
    <property type="project" value="GO_Central"/>
</dbReference>
<reference evidence="9 10" key="1">
    <citation type="journal article" date="2011" name="Science">
        <title>The ecoresponsive genome of Daphnia pulex.</title>
        <authorList>
            <person name="Colbourne J.K."/>
            <person name="Pfrender M.E."/>
            <person name="Gilbert D."/>
            <person name="Thomas W.K."/>
            <person name="Tucker A."/>
            <person name="Oakley T.H."/>
            <person name="Tokishita S."/>
            <person name="Aerts A."/>
            <person name="Arnold G.J."/>
            <person name="Basu M.K."/>
            <person name="Bauer D.J."/>
            <person name="Caceres C.E."/>
            <person name="Carmel L."/>
            <person name="Casola C."/>
            <person name="Choi J.H."/>
            <person name="Detter J.C."/>
            <person name="Dong Q."/>
            <person name="Dusheyko S."/>
            <person name="Eads B.D."/>
            <person name="Frohlich T."/>
            <person name="Geiler-Samerotte K.A."/>
            <person name="Gerlach D."/>
            <person name="Hatcher P."/>
            <person name="Jogdeo S."/>
            <person name="Krijgsveld J."/>
            <person name="Kriventseva E.V."/>
            <person name="Kultz D."/>
            <person name="Laforsch C."/>
            <person name="Lindquist E."/>
            <person name="Lopez J."/>
            <person name="Manak J.R."/>
            <person name="Muller J."/>
            <person name="Pangilinan J."/>
            <person name="Patwardhan R.P."/>
            <person name="Pitluck S."/>
            <person name="Pritham E.J."/>
            <person name="Rechtsteiner A."/>
            <person name="Rho M."/>
            <person name="Rogozin I.B."/>
            <person name="Sakarya O."/>
            <person name="Salamov A."/>
            <person name="Schaack S."/>
            <person name="Shapiro H."/>
            <person name="Shiga Y."/>
            <person name="Skalitzky C."/>
            <person name="Smith Z."/>
            <person name="Souvorov A."/>
            <person name="Sung W."/>
            <person name="Tang Z."/>
            <person name="Tsuchiya D."/>
            <person name="Tu H."/>
            <person name="Vos H."/>
            <person name="Wang M."/>
            <person name="Wolf Y.I."/>
            <person name="Yamagata H."/>
            <person name="Yamada T."/>
            <person name="Ye Y."/>
            <person name="Shaw J.R."/>
            <person name="Andrews J."/>
            <person name="Crease T.J."/>
            <person name="Tang H."/>
            <person name="Lucas S.M."/>
            <person name="Robertson H.M."/>
            <person name="Bork P."/>
            <person name="Koonin E.V."/>
            <person name="Zdobnov E.M."/>
            <person name="Grigoriev I.V."/>
            <person name="Lynch M."/>
            <person name="Boore J.L."/>
        </authorList>
    </citation>
    <scope>NUCLEOTIDE SEQUENCE [LARGE SCALE GENOMIC DNA]</scope>
</reference>
<dbReference type="SMART" id="SM00320">
    <property type="entry name" value="WD40"/>
    <property type="match status" value="3"/>
</dbReference>
<dbReference type="EMBL" id="GL732564">
    <property type="protein sequence ID" value="EFX77096.1"/>
    <property type="molecule type" value="Genomic_DNA"/>
</dbReference>
<dbReference type="PhylomeDB" id="E9GTK0"/>
<dbReference type="PANTHER" id="PTHR46042:SF1">
    <property type="entry name" value="DIPHTHINE METHYLTRANSFERASE"/>
    <property type="match status" value="1"/>
</dbReference>
<dbReference type="FunCoup" id="E9GTK0">
    <property type="interactions" value="1397"/>
</dbReference>
<dbReference type="PROSITE" id="PS50294">
    <property type="entry name" value="WD_REPEATS_REGION"/>
    <property type="match status" value="1"/>
</dbReference>
<dbReference type="AlphaFoldDB" id="E9GTK0"/>
<dbReference type="InterPro" id="IPR015943">
    <property type="entry name" value="WD40/YVTN_repeat-like_dom_sf"/>
</dbReference>
<evidence type="ECO:0000256" key="3">
    <source>
        <dbReference type="ARBA" id="ARBA00022737"/>
    </source>
</evidence>
<organism evidence="9 10">
    <name type="scientific">Daphnia pulex</name>
    <name type="common">Water flea</name>
    <dbReference type="NCBI Taxonomy" id="6669"/>
    <lineage>
        <taxon>Eukaryota</taxon>
        <taxon>Metazoa</taxon>
        <taxon>Ecdysozoa</taxon>
        <taxon>Arthropoda</taxon>
        <taxon>Crustacea</taxon>
        <taxon>Branchiopoda</taxon>
        <taxon>Diplostraca</taxon>
        <taxon>Cladocera</taxon>
        <taxon>Anomopoda</taxon>
        <taxon>Daphniidae</taxon>
        <taxon>Daphnia</taxon>
    </lineage>
</organism>
<accession>E9GTK0</accession>
<dbReference type="Pfam" id="PF00400">
    <property type="entry name" value="WD40"/>
    <property type="match status" value="2"/>
</dbReference>
<keyword evidence="3" id="KW-0677">Repeat</keyword>
<evidence type="ECO:0000313" key="10">
    <source>
        <dbReference type="Proteomes" id="UP000000305"/>
    </source>
</evidence>
<dbReference type="HOGENOM" id="CLU_036100_2_0_1"/>
<dbReference type="InterPro" id="IPR036322">
    <property type="entry name" value="WD40_repeat_dom_sf"/>
</dbReference>
<dbReference type="PROSITE" id="PS50082">
    <property type="entry name" value="WD_REPEATS_2"/>
    <property type="match status" value="1"/>
</dbReference>
<evidence type="ECO:0000256" key="5">
    <source>
        <dbReference type="ARBA" id="ARBA00038092"/>
    </source>
</evidence>
<dbReference type="OrthoDB" id="1930760at2759"/>
<dbReference type="EC" id="3.1.1.97" evidence="6"/>
<sequence length="348" mass="39120">MMDNIRKLESWDTQLYADCVEFVPFEPYLSIAICGTYQLCESEAARVGRLSLHSVDPENIDLTPIQLVDTPGILDVKWCRQKSYNQISLAVANSIGQIVLYSFDSDISIKQQHVQNIGDGGTGRLALSCDWYEGYKIAVSDSKGEVSCLNVSVEGSEPISNWKAHDYEAWVASFDRHSDQLIYSGGDDSCFRLWDLRDTTSPVLANKKAHQMGVTSIETSPVDSNILATGSYDERLLLWDKRHMKNWMSETNLGGGVWKLKWEPGSARHLLAATMHNGFHLIDCCRPSLERDANPLSFDPKIVASYREHSSLAYGCDWARLLSPSTGRRTIASCSFYDHSLHVWSWLP</sequence>
<dbReference type="PANTHER" id="PTHR46042">
    <property type="entry name" value="DIPHTHINE METHYLTRANSFERASE"/>
    <property type="match status" value="1"/>
</dbReference>
<dbReference type="SUPFAM" id="SSF50978">
    <property type="entry name" value="WD40 repeat-like"/>
    <property type="match status" value="1"/>
</dbReference>
<dbReference type="InParanoid" id="E9GTK0"/>
<dbReference type="STRING" id="6669.E9GTK0"/>
<dbReference type="Gene3D" id="2.130.10.10">
    <property type="entry name" value="YVTN repeat-like/Quinoprotein amine dehydrogenase"/>
    <property type="match status" value="1"/>
</dbReference>
<name>E9GTK0_DAPPU</name>